<dbReference type="Gene3D" id="6.10.140.1740">
    <property type="match status" value="1"/>
</dbReference>
<name>A0A5J4WBP0_9EUKA</name>
<reference evidence="3 4" key="1">
    <citation type="submission" date="2019-03" db="EMBL/GenBank/DDBJ databases">
        <title>Single cell metagenomics reveals metabolic interactions within the superorganism composed of flagellate Streblomastix strix and complex community of Bacteroidetes bacteria on its surface.</title>
        <authorList>
            <person name="Treitli S.C."/>
            <person name="Kolisko M."/>
            <person name="Husnik F."/>
            <person name="Keeling P."/>
            <person name="Hampl V."/>
        </authorList>
    </citation>
    <scope>NUCLEOTIDE SEQUENCE [LARGE SCALE GENOMIC DNA]</scope>
    <source>
        <strain evidence="3">ST1C</strain>
    </source>
</reference>
<dbReference type="AlphaFoldDB" id="A0A5J4WBP0"/>
<feature type="compositionally biased region" description="Basic and acidic residues" evidence="1">
    <location>
        <begin position="124"/>
        <end position="135"/>
    </location>
</feature>
<evidence type="ECO:0000313" key="3">
    <source>
        <dbReference type="EMBL" id="KAA6392357.1"/>
    </source>
</evidence>
<sequence>MATGDRSYLEQAIETVENVRTDILHKFQDIRESDQKSIEYFREFRECAETFMSKAKQQKQIPILHVNIARQMLDEVDNCINTLETIERKFQDELIEEGILTQDLQPTLLADVNVSMSSINYYDTPRRGSDGDSQSRRNNRQQRPNKSGQGSVTGLNLPGNRQRQSNQHVSKKSENSSKNIGGQNAISPSLEQDDESDKFFDELLLEDQTNEQTQSASQHGSSTGTGNSGQIQTNGADAAPIRRPSDRKRKH</sequence>
<evidence type="ECO:0000256" key="1">
    <source>
        <dbReference type="SAM" id="MobiDB-lite"/>
    </source>
</evidence>
<gene>
    <name evidence="3" type="ORF">EZS28_012112</name>
</gene>
<dbReference type="Pfam" id="PF12998">
    <property type="entry name" value="ING"/>
    <property type="match status" value="1"/>
</dbReference>
<dbReference type="InterPro" id="IPR024610">
    <property type="entry name" value="ING_N_histone-binding"/>
</dbReference>
<feature type="compositionally biased region" description="Polar residues" evidence="1">
    <location>
        <begin position="148"/>
        <end position="168"/>
    </location>
</feature>
<evidence type="ECO:0000313" key="4">
    <source>
        <dbReference type="Proteomes" id="UP000324800"/>
    </source>
</evidence>
<comment type="caution">
    <text evidence="3">The sequence shown here is derived from an EMBL/GenBank/DDBJ whole genome shotgun (WGS) entry which is preliminary data.</text>
</comment>
<feature type="compositionally biased region" description="Polar residues" evidence="1">
    <location>
        <begin position="176"/>
        <end position="190"/>
    </location>
</feature>
<proteinExistence type="predicted"/>
<feature type="region of interest" description="Disordered" evidence="1">
    <location>
        <begin position="120"/>
        <end position="251"/>
    </location>
</feature>
<evidence type="ECO:0000259" key="2">
    <source>
        <dbReference type="SMART" id="SM01408"/>
    </source>
</evidence>
<feature type="domain" description="Inhibitor of growth protein N-terminal histone-binding" evidence="2">
    <location>
        <begin position="8"/>
        <end position="90"/>
    </location>
</feature>
<dbReference type="EMBL" id="SNRW01002565">
    <property type="protein sequence ID" value="KAA6392357.1"/>
    <property type="molecule type" value="Genomic_DNA"/>
</dbReference>
<dbReference type="SMART" id="SM01408">
    <property type="entry name" value="ING"/>
    <property type="match status" value="1"/>
</dbReference>
<accession>A0A5J4WBP0</accession>
<feature type="compositionally biased region" description="Polar residues" evidence="1">
    <location>
        <begin position="210"/>
        <end position="235"/>
    </location>
</feature>
<organism evidence="3 4">
    <name type="scientific">Streblomastix strix</name>
    <dbReference type="NCBI Taxonomy" id="222440"/>
    <lineage>
        <taxon>Eukaryota</taxon>
        <taxon>Metamonada</taxon>
        <taxon>Preaxostyla</taxon>
        <taxon>Oxymonadida</taxon>
        <taxon>Streblomastigidae</taxon>
        <taxon>Streblomastix</taxon>
    </lineage>
</organism>
<dbReference type="Proteomes" id="UP000324800">
    <property type="component" value="Unassembled WGS sequence"/>
</dbReference>
<protein>
    <recommendedName>
        <fullName evidence="2">Inhibitor of growth protein N-terminal histone-binding domain-containing protein</fullName>
    </recommendedName>
</protein>